<organism evidence="6 7">
    <name type="scientific">Luteibaculum oceani</name>
    <dbReference type="NCBI Taxonomy" id="1294296"/>
    <lineage>
        <taxon>Bacteria</taxon>
        <taxon>Pseudomonadati</taxon>
        <taxon>Bacteroidota</taxon>
        <taxon>Flavobacteriia</taxon>
        <taxon>Flavobacteriales</taxon>
        <taxon>Luteibaculaceae</taxon>
        <taxon>Luteibaculum</taxon>
    </lineage>
</organism>
<evidence type="ECO:0000256" key="1">
    <source>
        <dbReference type="ARBA" id="ARBA00004442"/>
    </source>
</evidence>
<reference evidence="6 7" key="1">
    <citation type="submission" date="2019-08" db="EMBL/GenBank/DDBJ databases">
        <title>Genome of Luteibaculum oceani JCM 18817.</title>
        <authorList>
            <person name="Bowman J.P."/>
        </authorList>
    </citation>
    <scope>NUCLEOTIDE SEQUENCE [LARGE SCALE GENOMIC DNA]</scope>
    <source>
        <strain evidence="6 7">JCM 18817</strain>
    </source>
</reference>
<dbReference type="OrthoDB" id="9809364at2"/>
<evidence type="ECO:0000259" key="5">
    <source>
        <dbReference type="PROSITE" id="PS51123"/>
    </source>
</evidence>
<dbReference type="InterPro" id="IPR006664">
    <property type="entry name" value="OMP_bac"/>
</dbReference>
<name>A0A5C6VFB2_9FLAO</name>
<feature type="domain" description="OmpA-like" evidence="5">
    <location>
        <begin position="582"/>
        <end position="705"/>
    </location>
</feature>
<dbReference type="PRINTS" id="PR01021">
    <property type="entry name" value="OMPADOMAIN"/>
</dbReference>
<comment type="subcellular location">
    <subcellularLocation>
        <location evidence="1">Cell outer membrane</location>
    </subcellularLocation>
</comment>
<dbReference type="GO" id="GO:0009279">
    <property type="term" value="C:cell outer membrane"/>
    <property type="evidence" value="ECO:0007669"/>
    <property type="project" value="UniProtKB-SubCell"/>
</dbReference>
<dbReference type="PANTHER" id="PTHR30329:SF21">
    <property type="entry name" value="LIPOPROTEIN YIAD-RELATED"/>
    <property type="match status" value="1"/>
</dbReference>
<dbReference type="SUPFAM" id="SSF103088">
    <property type="entry name" value="OmpA-like"/>
    <property type="match status" value="1"/>
</dbReference>
<gene>
    <name evidence="6" type="ORF">FRX97_02370</name>
</gene>
<dbReference type="PROSITE" id="PS51123">
    <property type="entry name" value="OMPA_2"/>
    <property type="match status" value="1"/>
</dbReference>
<comment type="caution">
    <text evidence="6">The sequence shown here is derived from an EMBL/GenBank/DDBJ whole genome shotgun (WGS) entry which is preliminary data.</text>
</comment>
<keyword evidence="7" id="KW-1185">Reference proteome</keyword>
<dbReference type="InterPro" id="IPR036737">
    <property type="entry name" value="OmpA-like_sf"/>
</dbReference>
<sequence>MKGYNLSSLVKYVMLITIFPTLLCAQKPTPVQREAELNILERNYGDAKYDPDAVSMGRAKKLAKKAFKLGDYYSSIDYLARYCEENPENWKYAWMLAESYRKARDYKNAEDWYARVAANKPGKYPKSSFYQALMQKSNGFYEEAPSLLNAFRKEYDKSDARIYKKLVKSEAAGAEMAKSLIDNPVKVAITRLDNNINRETMESSPIIINRDYIAYGSLIADVEEYYSLAGEDRPERKLYLAHRVKGNNWEKVGELPGPFNTEGFNVNSGAYSYDGARFYFTLCPKRIKNKNKCAIYVSNFKDGEWQFPEKLNEVINDPSYNSTQPAVGFAIDKKSKKKVDVLYFVSDREDRNRGGYDLYYSEFDPRINDFKKVKNLGSKVNSPGDEITPFYDTETGTLYFSSNGFPNLGGFDIFKSEGNPKDKFLPPVNIGFPLNSPADDLFYTLTKEHDEGFFVSNRIGTNSTINETCCDDIFTFIFTDFIKIGIKGVVFEMESPNDLPNATNLLEDVTVSLLARDVAGADTAMLQEVFPAAGEEYYFTLQHGKTYLLKAEADNYEPRYIPISTKKIAYSDTLIQDIGLKKIPPIEFEVPTIYFATNKATISKEQQEDLKSGLIPFLRMHPDLKLRIVGNSDDVGSSKYNDKLSERRATAVYKFLVGEDLEKERFEVVGVGESKPAVNPKTGEIPTEVAREKNRRVEFEVMDNPRYLIKVK</sequence>
<dbReference type="Pfam" id="PF00691">
    <property type="entry name" value="OmpA"/>
    <property type="match status" value="1"/>
</dbReference>
<dbReference type="SUPFAM" id="SSF48452">
    <property type="entry name" value="TPR-like"/>
    <property type="match status" value="1"/>
</dbReference>
<dbReference type="SUPFAM" id="SSF82171">
    <property type="entry name" value="DPP6 N-terminal domain-like"/>
    <property type="match status" value="1"/>
</dbReference>
<dbReference type="InterPro" id="IPR050330">
    <property type="entry name" value="Bact_OuterMem_StrucFunc"/>
</dbReference>
<dbReference type="Proteomes" id="UP000321168">
    <property type="component" value="Unassembled WGS sequence"/>
</dbReference>
<dbReference type="CDD" id="cd07185">
    <property type="entry name" value="OmpA_C-like"/>
    <property type="match status" value="1"/>
</dbReference>
<protein>
    <submittedName>
        <fullName evidence="6">OmpA family protein</fullName>
    </submittedName>
</protein>
<evidence type="ECO:0000256" key="3">
    <source>
        <dbReference type="ARBA" id="ARBA00023237"/>
    </source>
</evidence>
<dbReference type="InterPro" id="IPR011990">
    <property type="entry name" value="TPR-like_helical_dom_sf"/>
</dbReference>
<dbReference type="RefSeq" id="WP_147013005.1">
    <property type="nucleotide sequence ID" value="NZ_VORB01000002.1"/>
</dbReference>
<keyword evidence="2 4" id="KW-0472">Membrane</keyword>
<evidence type="ECO:0000256" key="2">
    <source>
        <dbReference type="ARBA" id="ARBA00023136"/>
    </source>
</evidence>
<accession>A0A5C6VFB2</accession>
<proteinExistence type="predicted"/>
<dbReference type="Gene3D" id="3.30.1330.60">
    <property type="entry name" value="OmpA-like domain"/>
    <property type="match status" value="1"/>
</dbReference>
<evidence type="ECO:0000256" key="4">
    <source>
        <dbReference type="PROSITE-ProRule" id="PRU00473"/>
    </source>
</evidence>
<evidence type="ECO:0000313" key="7">
    <source>
        <dbReference type="Proteomes" id="UP000321168"/>
    </source>
</evidence>
<dbReference type="Gene3D" id="1.25.40.10">
    <property type="entry name" value="Tetratricopeptide repeat domain"/>
    <property type="match status" value="1"/>
</dbReference>
<dbReference type="AlphaFoldDB" id="A0A5C6VFB2"/>
<dbReference type="InterPro" id="IPR006665">
    <property type="entry name" value="OmpA-like"/>
</dbReference>
<keyword evidence="3" id="KW-0998">Cell outer membrane</keyword>
<evidence type="ECO:0000313" key="6">
    <source>
        <dbReference type="EMBL" id="TXC81958.1"/>
    </source>
</evidence>
<dbReference type="EMBL" id="VORB01000002">
    <property type="protein sequence ID" value="TXC81958.1"/>
    <property type="molecule type" value="Genomic_DNA"/>
</dbReference>
<dbReference type="PANTHER" id="PTHR30329">
    <property type="entry name" value="STATOR ELEMENT OF FLAGELLAR MOTOR COMPLEX"/>
    <property type="match status" value="1"/>
</dbReference>